<dbReference type="OrthoDB" id="168808at2157"/>
<proteinExistence type="predicted"/>
<evidence type="ECO:0000259" key="4">
    <source>
        <dbReference type="Pfam" id="PF04967"/>
    </source>
</evidence>
<evidence type="ECO:0000313" key="5">
    <source>
        <dbReference type="EMBL" id="OYR73487.1"/>
    </source>
</evidence>
<feature type="domain" description="HTH bat-type" evidence="4">
    <location>
        <begin position="145"/>
        <end position="196"/>
    </location>
</feature>
<keyword evidence="1" id="KW-0805">Transcription regulation</keyword>
<organism evidence="5 6">
    <name type="scientific">Halorubrum ezzemoulense</name>
    <name type="common">Halorubrum chaoviator</name>
    <dbReference type="NCBI Taxonomy" id="337243"/>
    <lineage>
        <taxon>Archaea</taxon>
        <taxon>Methanobacteriati</taxon>
        <taxon>Methanobacteriota</taxon>
        <taxon>Stenosarchaea group</taxon>
        <taxon>Halobacteria</taxon>
        <taxon>Halobacteriales</taxon>
        <taxon>Haloferacaceae</taxon>
        <taxon>Halorubrum</taxon>
    </lineage>
</organism>
<dbReference type="AlphaFoldDB" id="A0A256JZ51"/>
<sequence length="229" mass="25715">MYRAKIYLKLDTNCILSQVTNKWSISFAVNSEELIDDGKVRFVLDAGDRIEEIEAAFEASDEVTALDRVEESRLAVTKHACGALPIIRENHGMLEGRDQVSGDRRVFDMVVYRRQDLRNIIEELASISTVKLGRLTPYLEPESMLSERQSEVISTALRRGYYEWPRKTDAETLAGELGIAHSTFLEHLRKAERALLSDALSRGGRTEVPGPDEAEFMLGGERAADPSDI</sequence>
<protein>
    <submittedName>
        <fullName evidence="5">Bacterio-opsin activator</fullName>
    </submittedName>
</protein>
<dbReference type="Proteomes" id="UP000216758">
    <property type="component" value="Unassembled WGS sequence"/>
</dbReference>
<dbReference type="InterPro" id="IPR007050">
    <property type="entry name" value="HTH_bacterioopsin"/>
</dbReference>
<dbReference type="EMBL" id="NHPB01000002">
    <property type="protein sequence ID" value="OYR73487.1"/>
    <property type="molecule type" value="Genomic_DNA"/>
</dbReference>
<dbReference type="PANTHER" id="PTHR34236:SF1">
    <property type="entry name" value="DIMETHYL SULFOXIDE REDUCTASE TRANSCRIPTIONAL ACTIVATOR"/>
    <property type="match status" value="1"/>
</dbReference>
<accession>A0A256JZ51</accession>
<dbReference type="PANTHER" id="PTHR34236">
    <property type="entry name" value="DIMETHYL SULFOXIDE REDUCTASE TRANSCRIPTIONAL ACTIVATOR"/>
    <property type="match status" value="1"/>
</dbReference>
<keyword evidence="2" id="KW-0804">Transcription</keyword>
<evidence type="ECO:0000256" key="3">
    <source>
        <dbReference type="SAM" id="MobiDB-lite"/>
    </source>
</evidence>
<name>A0A256JZ51_HALEZ</name>
<evidence type="ECO:0000256" key="2">
    <source>
        <dbReference type="ARBA" id="ARBA00023163"/>
    </source>
</evidence>
<dbReference type="Pfam" id="PF04967">
    <property type="entry name" value="HTH_10"/>
    <property type="match status" value="1"/>
</dbReference>
<reference evidence="5 6" key="1">
    <citation type="journal article" date="2014" name="Front. Microbiol.">
        <title>Population and genomic analysis of the genus Halorubrum.</title>
        <authorList>
            <person name="Fullmer M.S."/>
            <person name="Soucy S.M."/>
            <person name="Swithers K.S."/>
            <person name="Makkay A.M."/>
            <person name="Wheeler R."/>
            <person name="Ventosa A."/>
            <person name="Gogarten J.P."/>
            <person name="Papke R.T."/>
        </authorList>
    </citation>
    <scope>NUCLEOTIDE SEQUENCE [LARGE SCALE GENOMIC DNA]</scope>
    <source>
        <strain evidence="5 6">G37</strain>
    </source>
</reference>
<comment type="caution">
    <text evidence="5">The sequence shown here is derived from an EMBL/GenBank/DDBJ whole genome shotgun (WGS) entry which is preliminary data.</text>
</comment>
<evidence type="ECO:0000313" key="6">
    <source>
        <dbReference type="Proteomes" id="UP000216758"/>
    </source>
</evidence>
<evidence type="ECO:0000256" key="1">
    <source>
        <dbReference type="ARBA" id="ARBA00023015"/>
    </source>
</evidence>
<gene>
    <name evidence="5" type="ORF">DJ78_00045</name>
</gene>
<feature type="region of interest" description="Disordered" evidence="3">
    <location>
        <begin position="202"/>
        <end position="229"/>
    </location>
</feature>
<dbReference type="RefSeq" id="WP_094582144.1">
    <property type="nucleotide sequence ID" value="NZ_NHPB01000002.1"/>
</dbReference>